<keyword evidence="2" id="KW-1185">Reference proteome</keyword>
<dbReference type="EnsemblPlants" id="evm.model.ctgX9.2">
    <property type="protein sequence ID" value="cds.evm.model.ctgX9.2"/>
    <property type="gene ID" value="evm.TU.ctgX9.2"/>
</dbReference>
<accession>A0A803QSV3</accession>
<evidence type="ECO:0000313" key="2">
    <source>
        <dbReference type="Proteomes" id="UP000596661"/>
    </source>
</evidence>
<dbReference type="Gramene" id="evm.model.ctgX9.2">
    <property type="protein sequence ID" value="cds.evm.model.ctgX9.2"/>
    <property type="gene ID" value="evm.TU.ctgX9.2"/>
</dbReference>
<dbReference type="Proteomes" id="UP000596661">
    <property type="component" value="Unassembled WGS sequence"/>
</dbReference>
<proteinExistence type="predicted"/>
<name>A0A803QSV3_CANSA</name>
<sequence>MVGQLTFLKLLPVCKEAGERFKHTAGAFITRLFHQASSVATIGDPTELQNLLRTFLGLMKGHSNTRIDKEELRR</sequence>
<evidence type="ECO:0000313" key="1">
    <source>
        <dbReference type="EnsemblPlants" id="cds.evm.model.ctgX9.2"/>
    </source>
</evidence>
<reference evidence="1" key="1">
    <citation type="submission" date="2021-03" db="UniProtKB">
        <authorList>
            <consortium name="EnsemblPlants"/>
        </authorList>
    </citation>
    <scope>IDENTIFICATION</scope>
</reference>
<organism evidence="1 2">
    <name type="scientific">Cannabis sativa</name>
    <name type="common">Hemp</name>
    <name type="synonym">Marijuana</name>
    <dbReference type="NCBI Taxonomy" id="3483"/>
    <lineage>
        <taxon>Eukaryota</taxon>
        <taxon>Viridiplantae</taxon>
        <taxon>Streptophyta</taxon>
        <taxon>Embryophyta</taxon>
        <taxon>Tracheophyta</taxon>
        <taxon>Spermatophyta</taxon>
        <taxon>Magnoliopsida</taxon>
        <taxon>eudicotyledons</taxon>
        <taxon>Gunneridae</taxon>
        <taxon>Pentapetalae</taxon>
        <taxon>rosids</taxon>
        <taxon>fabids</taxon>
        <taxon>Rosales</taxon>
        <taxon>Cannabaceae</taxon>
        <taxon>Cannabis</taxon>
    </lineage>
</organism>
<dbReference type="AlphaFoldDB" id="A0A803QSV3"/>
<protein>
    <submittedName>
        <fullName evidence="1">Uncharacterized protein</fullName>
    </submittedName>
</protein>